<protein>
    <submittedName>
        <fullName evidence="1">Uncharacterized protein</fullName>
    </submittedName>
</protein>
<accession>A0A0L6UIY4</accession>
<proteinExistence type="predicted"/>
<feature type="non-terminal residue" evidence="1">
    <location>
        <position position="1"/>
    </location>
</feature>
<gene>
    <name evidence="1" type="ORF">VP01_5621g1</name>
</gene>
<name>A0A0L6UIY4_9BASI</name>
<evidence type="ECO:0000313" key="1">
    <source>
        <dbReference type="EMBL" id="KNZ48499.1"/>
    </source>
</evidence>
<comment type="caution">
    <text evidence="1">The sequence shown here is derived from an EMBL/GenBank/DDBJ whole genome shotgun (WGS) entry which is preliminary data.</text>
</comment>
<organism evidence="1 2">
    <name type="scientific">Puccinia sorghi</name>
    <dbReference type="NCBI Taxonomy" id="27349"/>
    <lineage>
        <taxon>Eukaryota</taxon>
        <taxon>Fungi</taxon>
        <taxon>Dikarya</taxon>
        <taxon>Basidiomycota</taxon>
        <taxon>Pucciniomycotina</taxon>
        <taxon>Pucciniomycetes</taxon>
        <taxon>Pucciniales</taxon>
        <taxon>Pucciniaceae</taxon>
        <taxon>Puccinia</taxon>
    </lineage>
</organism>
<reference evidence="1 2" key="1">
    <citation type="submission" date="2015-08" db="EMBL/GenBank/DDBJ databases">
        <title>Next Generation Sequencing and Analysis of the Genome of Puccinia sorghi L Schw, the Causal Agent of Maize Common Rust.</title>
        <authorList>
            <person name="Rochi L."/>
            <person name="Burguener G."/>
            <person name="Darino M."/>
            <person name="Turjanski A."/>
            <person name="Kreff E."/>
            <person name="Dieguez M.J."/>
            <person name="Sacco F."/>
        </authorList>
    </citation>
    <scope>NUCLEOTIDE SEQUENCE [LARGE SCALE GENOMIC DNA]</scope>
    <source>
        <strain evidence="1 2">RO10H11247</strain>
    </source>
</reference>
<dbReference type="OrthoDB" id="10680236at2759"/>
<dbReference type="VEuPathDB" id="FungiDB:VP01_5621g1"/>
<keyword evidence="2" id="KW-1185">Reference proteome</keyword>
<dbReference type="EMBL" id="LAVV01010854">
    <property type="protein sequence ID" value="KNZ48499.1"/>
    <property type="molecule type" value="Genomic_DNA"/>
</dbReference>
<sequence length="128" mass="14954">FLMKGKKDTFHIYPSRHSKFSKNTLNHGEIHQYSQIRNRVQAIIQRFNTSEDEKMATAAFFVLDFIQSNYGLEILDIQKGELIQEKMSSTSSKFQLFSELENITWYLDNQIPSNSTLEAQISQKPKVF</sequence>
<dbReference type="Proteomes" id="UP000037035">
    <property type="component" value="Unassembled WGS sequence"/>
</dbReference>
<dbReference type="AlphaFoldDB" id="A0A0L6UIY4"/>
<evidence type="ECO:0000313" key="2">
    <source>
        <dbReference type="Proteomes" id="UP000037035"/>
    </source>
</evidence>